<gene>
    <name evidence="10" type="ORF">D7318_16855</name>
    <name evidence="9" type="ORF">D7319_15610</name>
</gene>
<evidence type="ECO:0000256" key="2">
    <source>
        <dbReference type="ARBA" id="ARBA00022553"/>
    </source>
</evidence>
<sequence>MTHHEQAPIAVVGMACRLPGATTPAEFWRLLREGVDAVGEIPEARRPHAEGLTHAALLDRVDAFDPEFFGISPREAAATDPQHRLMLELAWEALENAGIVPADLRESDTAVFASAIWDDYAELTARRGESALTHHTFAGTRRAMLANRVSYALRLTGPSLTVDTGQSSSLVAVHLACESLRRGEATTALVGGVNLLLAPGSSATSARMGALSPTGRCHTFDAEADGYVRGEGGAVLVLKPLAQARADGDPVHGVILGSAVNNDGGGDSLAAPRRATQEEVLRRAHRAAGTDPADVQYVELHGTGTPTGDPVEAAALGAVVGAAHPADAPLRVGSAKTNVGHLEGAAGIVGLLKTVLSLRHRELPPSLHHRAPHPDIPLDALGLRVHTAPGPWPDPERQLLAGVSSFGLGGTNCHVVVAEPGPAEDDEGAERPNTAADAVLPWTLSGRDAAALRAQAERLHRDLVDHPGATPADIGLSLATTRTAFPHRAVLVGAGRDRLLDALAALAHDEPAADLVAGVARADRGPVFVFPGQGGQWTGMAVELAERAPVFAAALDDCARALGRWTDWDLRTELSGDLARVDVVQPALWAVMVALARLWESYGVTPAAVVGHSQGEIAAAVVAGALSLDDGAAVVALRSRLIAGRLAGLGGMASVAMPADELEKRLGEWGGGLSVAAVNSPSSTVVAGDPGALDALTAQLEAEGTRVRRVPVDYASHSAQVDVIGPELAAALGDITPRRGRVPLHSTVTGEPLEGPELDAAYWVANLRRTVRFSDAVRALVERGHTTFVEVGPHPVLCSSVVETADAIGVEATATGSLRRDDGGPRRFLTGVGQAWAWGVQVAWRAAFEGLGARRVELPPYAFRRGAHWLPPGDAVPKETPRRPTPEAPSNDPIAAPRALDDLARHTPERRRRRVLDLVSRHTAAVLGHADAGRVAADTTFKDAGFDSHMSVELRDRLNAATGAALPTAVIYQHPTPGQLAGHLHGELFAADEGPSATGVLRDLDRLRDDLLALPEAPGDRAAVASRLRALLGEFEATAPATETSPVAWDGTPGDGAGPLVDDAMFALIEEELRTE</sequence>
<dbReference type="InterPro" id="IPR009081">
    <property type="entry name" value="PP-bd_ACP"/>
</dbReference>
<reference evidence="11 12" key="1">
    <citation type="submission" date="2018-09" db="EMBL/GenBank/DDBJ databases">
        <title>Streptomyces sp. nov. DS1-2, an endophytic actinomycete isolated from roots of Dendrobium scabrilingue.</title>
        <authorList>
            <person name="Kuncharoen N."/>
            <person name="Kudo T."/>
            <person name="Ohkuma M."/>
            <person name="Yuki M."/>
            <person name="Tanasupawat S."/>
        </authorList>
    </citation>
    <scope>NUCLEOTIDE SEQUENCE [LARGE SCALE GENOMIC DNA]</scope>
    <source>
        <strain evidence="9 12">AZ1-7</strain>
        <strain evidence="10 11">DS1-2</strain>
    </source>
</reference>
<dbReference type="Pfam" id="PF00550">
    <property type="entry name" value="PP-binding"/>
    <property type="match status" value="1"/>
</dbReference>
<evidence type="ECO:0000259" key="7">
    <source>
        <dbReference type="PROSITE" id="PS50075"/>
    </source>
</evidence>
<dbReference type="OrthoDB" id="9778690at2"/>
<feature type="region of interest" description="Disordered" evidence="6">
    <location>
        <begin position="870"/>
        <end position="907"/>
    </location>
</feature>
<dbReference type="InterPro" id="IPR001227">
    <property type="entry name" value="Ac_transferase_dom_sf"/>
</dbReference>
<dbReference type="FunFam" id="3.40.366.10:FF:000002">
    <property type="entry name" value="Probable polyketide synthase 2"/>
    <property type="match status" value="1"/>
</dbReference>
<dbReference type="Pfam" id="PF16197">
    <property type="entry name" value="KAsynt_C_assoc"/>
    <property type="match status" value="1"/>
</dbReference>
<evidence type="ECO:0000256" key="4">
    <source>
        <dbReference type="ARBA" id="ARBA00023194"/>
    </source>
</evidence>
<keyword evidence="2" id="KW-0597">Phosphoprotein</keyword>
<feature type="compositionally biased region" description="Basic and acidic residues" evidence="6">
    <location>
        <begin position="876"/>
        <end position="885"/>
    </location>
</feature>
<dbReference type="SMART" id="SM00823">
    <property type="entry name" value="PKS_PP"/>
    <property type="match status" value="1"/>
</dbReference>
<feature type="domain" description="Ketosynthase family 3 (KS3)" evidence="8">
    <location>
        <begin position="6"/>
        <end position="419"/>
    </location>
</feature>
<dbReference type="RefSeq" id="WP_120697923.1">
    <property type="nucleotide sequence ID" value="NZ_RBDX01000011.1"/>
</dbReference>
<dbReference type="InterPro" id="IPR016035">
    <property type="entry name" value="Acyl_Trfase/lysoPLipase"/>
</dbReference>
<dbReference type="Gene3D" id="3.40.366.10">
    <property type="entry name" value="Malonyl-Coenzyme A Acyl Carrier Protein, domain 2"/>
    <property type="match status" value="1"/>
</dbReference>
<dbReference type="EMBL" id="RBDX01000011">
    <property type="protein sequence ID" value="RKN08360.1"/>
    <property type="molecule type" value="Genomic_DNA"/>
</dbReference>
<dbReference type="Pfam" id="PF02801">
    <property type="entry name" value="Ketoacyl-synt_C"/>
    <property type="match status" value="1"/>
</dbReference>
<dbReference type="SMART" id="SM00827">
    <property type="entry name" value="PKS_AT"/>
    <property type="match status" value="1"/>
</dbReference>
<keyword evidence="11" id="KW-1185">Reference proteome</keyword>
<keyword evidence="4" id="KW-0045">Antibiotic biosynthesis</keyword>
<dbReference type="Gene3D" id="3.30.70.3290">
    <property type="match status" value="1"/>
</dbReference>
<keyword evidence="3 9" id="KW-0808">Transferase</keyword>
<dbReference type="SUPFAM" id="SSF47336">
    <property type="entry name" value="ACP-like"/>
    <property type="match status" value="1"/>
</dbReference>
<evidence type="ECO:0000256" key="5">
    <source>
        <dbReference type="ARBA" id="ARBA00023315"/>
    </source>
</evidence>
<dbReference type="GO" id="GO:0031177">
    <property type="term" value="F:phosphopantetheine binding"/>
    <property type="evidence" value="ECO:0007669"/>
    <property type="project" value="InterPro"/>
</dbReference>
<dbReference type="InterPro" id="IPR032821">
    <property type="entry name" value="PKS_assoc"/>
</dbReference>
<dbReference type="InterPro" id="IPR020806">
    <property type="entry name" value="PKS_PP-bd"/>
</dbReference>
<dbReference type="SMART" id="SM00825">
    <property type="entry name" value="PKS_KS"/>
    <property type="match status" value="1"/>
</dbReference>
<dbReference type="EMBL" id="RBDY01000011">
    <property type="protein sequence ID" value="RKN21604.1"/>
    <property type="molecule type" value="Genomic_DNA"/>
</dbReference>
<dbReference type="InterPro" id="IPR016036">
    <property type="entry name" value="Malonyl_transacylase_ACP-bd"/>
</dbReference>
<keyword evidence="1" id="KW-0596">Phosphopantetheine</keyword>
<dbReference type="GO" id="GO:0017000">
    <property type="term" value="P:antibiotic biosynthetic process"/>
    <property type="evidence" value="ECO:0007669"/>
    <property type="project" value="UniProtKB-KW"/>
</dbReference>
<dbReference type="AlphaFoldDB" id="A0A3A9W674"/>
<dbReference type="PROSITE" id="PS50075">
    <property type="entry name" value="CARRIER"/>
    <property type="match status" value="1"/>
</dbReference>
<evidence type="ECO:0000256" key="3">
    <source>
        <dbReference type="ARBA" id="ARBA00022679"/>
    </source>
</evidence>
<dbReference type="PANTHER" id="PTHR43775">
    <property type="entry name" value="FATTY ACID SYNTHASE"/>
    <property type="match status" value="1"/>
</dbReference>
<dbReference type="GO" id="GO:0006633">
    <property type="term" value="P:fatty acid biosynthetic process"/>
    <property type="evidence" value="ECO:0007669"/>
    <property type="project" value="TreeGrafter"/>
</dbReference>
<organism evidence="9 12">
    <name type="scientific">Streptomyces radicis</name>
    <dbReference type="NCBI Taxonomy" id="1750517"/>
    <lineage>
        <taxon>Bacteria</taxon>
        <taxon>Bacillati</taxon>
        <taxon>Actinomycetota</taxon>
        <taxon>Actinomycetes</taxon>
        <taxon>Kitasatosporales</taxon>
        <taxon>Streptomycetaceae</taxon>
        <taxon>Streptomyces</taxon>
    </lineage>
</organism>
<dbReference type="InterPro" id="IPR020841">
    <property type="entry name" value="PKS_Beta-ketoAc_synthase_dom"/>
</dbReference>
<dbReference type="SMART" id="SM01294">
    <property type="entry name" value="PKS_PP_betabranch"/>
    <property type="match status" value="1"/>
</dbReference>
<comment type="caution">
    <text evidence="9">The sequence shown here is derived from an EMBL/GenBank/DDBJ whole genome shotgun (WGS) entry which is preliminary data.</text>
</comment>
<feature type="domain" description="Carrier" evidence="7">
    <location>
        <begin position="913"/>
        <end position="988"/>
    </location>
</feature>
<evidence type="ECO:0000313" key="10">
    <source>
        <dbReference type="EMBL" id="RKN21604.1"/>
    </source>
</evidence>
<dbReference type="SUPFAM" id="SSF53901">
    <property type="entry name" value="Thiolase-like"/>
    <property type="match status" value="1"/>
</dbReference>
<accession>A0A3A9W674</accession>
<evidence type="ECO:0000256" key="6">
    <source>
        <dbReference type="SAM" id="MobiDB-lite"/>
    </source>
</evidence>
<dbReference type="SUPFAM" id="SSF55048">
    <property type="entry name" value="Probable ACP-binding domain of malonyl-CoA ACP transacylase"/>
    <property type="match status" value="1"/>
</dbReference>
<dbReference type="PANTHER" id="PTHR43775:SF37">
    <property type="entry name" value="SI:DKEY-61P9.11"/>
    <property type="match status" value="1"/>
</dbReference>
<evidence type="ECO:0000313" key="9">
    <source>
        <dbReference type="EMBL" id="RKN08360.1"/>
    </source>
</evidence>
<dbReference type="GO" id="GO:0004312">
    <property type="term" value="F:fatty acid synthase activity"/>
    <property type="evidence" value="ECO:0007669"/>
    <property type="project" value="TreeGrafter"/>
</dbReference>
<dbReference type="Proteomes" id="UP000275024">
    <property type="component" value="Unassembled WGS sequence"/>
</dbReference>
<evidence type="ECO:0000259" key="8">
    <source>
        <dbReference type="PROSITE" id="PS52004"/>
    </source>
</evidence>
<dbReference type="SUPFAM" id="SSF52151">
    <property type="entry name" value="FabD/lysophospholipase-like"/>
    <property type="match status" value="1"/>
</dbReference>
<dbReference type="Gene3D" id="1.10.1200.10">
    <property type="entry name" value="ACP-like"/>
    <property type="match status" value="1"/>
</dbReference>
<dbReference type="InterPro" id="IPR014043">
    <property type="entry name" value="Acyl_transferase_dom"/>
</dbReference>
<dbReference type="Proteomes" id="UP000268652">
    <property type="component" value="Unassembled WGS sequence"/>
</dbReference>
<dbReference type="InterPro" id="IPR014031">
    <property type="entry name" value="Ketoacyl_synth_C"/>
</dbReference>
<protein>
    <submittedName>
        <fullName evidence="9">Acyltransferase domain-containing protein</fullName>
    </submittedName>
</protein>
<dbReference type="Gene3D" id="3.40.47.10">
    <property type="match status" value="1"/>
</dbReference>
<evidence type="ECO:0000313" key="12">
    <source>
        <dbReference type="Proteomes" id="UP000275024"/>
    </source>
</evidence>
<dbReference type="InterPro" id="IPR016039">
    <property type="entry name" value="Thiolase-like"/>
</dbReference>
<name>A0A3A9W674_9ACTN</name>
<dbReference type="Pfam" id="PF00109">
    <property type="entry name" value="ketoacyl-synt"/>
    <property type="match status" value="1"/>
</dbReference>
<evidence type="ECO:0000313" key="11">
    <source>
        <dbReference type="Proteomes" id="UP000268652"/>
    </source>
</evidence>
<proteinExistence type="predicted"/>
<evidence type="ECO:0000256" key="1">
    <source>
        <dbReference type="ARBA" id="ARBA00022450"/>
    </source>
</evidence>
<dbReference type="CDD" id="cd00833">
    <property type="entry name" value="PKS"/>
    <property type="match status" value="1"/>
</dbReference>
<keyword evidence="5 9" id="KW-0012">Acyltransferase</keyword>
<dbReference type="InterPro" id="IPR014030">
    <property type="entry name" value="Ketoacyl_synth_N"/>
</dbReference>
<dbReference type="InterPro" id="IPR050091">
    <property type="entry name" value="PKS_NRPS_Biosynth_Enz"/>
</dbReference>
<dbReference type="Pfam" id="PF00698">
    <property type="entry name" value="Acyl_transf_1"/>
    <property type="match status" value="1"/>
</dbReference>
<dbReference type="PROSITE" id="PS52004">
    <property type="entry name" value="KS3_2"/>
    <property type="match status" value="1"/>
</dbReference>
<dbReference type="InterPro" id="IPR036736">
    <property type="entry name" value="ACP-like_sf"/>
</dbReference>